<keyword evidence="6" id="KW-1185">Reference proteome</keyword>
<sequence>MRRLSYDLPESNGDDDDASQVAAAAAVNPSLSRRTSINRSMSSAQLSLKSIQESSAATTSSRLAPSGVTPSSKPLSSSPSMSLLPSAKQPQGGGPTFGTPNKPATGPPPMLSSHTKGLKSSRSTSMLGIQPNQLGAPSSSAAMAAASAAADHRRQSSKVDAIQNLLSLKVFLFGQAPHLAGPTATRAEALLPAHDLTALFPTDKSISKLYCGFEWAVALLQNQQVYTWGNNTCGQLGHGHVNSVAQPTLVKALHTVRIVKVSCGSLHGGYISDTGALYMVGDGTYGRLGFGALGNPIPQSDQVVWSYDECRKKSLELGTWPVPGAEKMSVDADKPSFFADVSCGDRHTLVLVKQMHVLRQVLLAFGDGSNGRLGVGTDADHTTPCLISKFRTAAGDVLPPIREMVAGLEHNTCITQAGELYTWGHGAAGQLGHGTCDSEWTPKRVEFFCDIANSIPVKQTACGPHHTIAIDMAGKVYAWGRGDVGQLGNEAMTDAMSPRTVPFKPEAGMPAVVVRSVTTGRQHSIAVDSLDNVYCWGSNAVGQLGLKGASSVRAYEATPKLLNHASINTPGGGLALQMHTYSVVASEHLSMLVVRTANAFENKSEMEKARHAVGKFKAFHAKVKAGSPTTKQTPSTAASKAPKGLWSFTVAEPTENLKMPSNIDRFMHIMAATKIAKRQAPPIATMSVDATASVKYNVNPGALQGRKVEQSPSRNKPTPTDLVPPRQIPGFDEWKASRTKKPHSTFSHTPRFKIKPVEPPGPSPPPSPETRPATTTSTTKFKQPNRFLRAFGVGARFRTVQVSVTPGPGAYDVLPVAQPARNQDPFDLEMTKVVPFGSTAPKLVTVSREDTSDIYPERALSIVYPKPSMVKLAPGNDFSKVISKRLQSGRGNTPGPGAYDVMPPLRRRFRNSKR</sequence>
<reference evidence="5 6" key="1">
    <citation type="submission" date="2019-03" db="EMBL/GenBank/DDBJ databases">
        <authorList>
            <person name="Gaulin E."/>
            <person name="Dumas B."/>
        </authorList>
    </citation>
    <scope>NUCLEOTIDE SEQUENCE [LARGE SCALE GENOMIC DNA]</scope>
    <source>
        <strain evidence="5">CBS 568.67</strain>
    </source>
</reference>
<feature type="compositionally biased region" description="Polar residues" evidence="3">
    <location>
        <begin position="29"/>
        <end position="63"/>
    </location>
</feature>
<feature type="repeat" description="RCC1" evidence="2">
    <location>
        <begin position="360"/>
        <end position="417"/>
    </location>
</feature>
<feature type="region of interest" description="Disordered" evidence="3">
    <location>
        <begin position="702"/>
        <end position="783"/>
    </location>
</feature>
<evidence type="ECO:0000256" key="3">
    <source>
        <dbReference type="SAM" id="MobiDB-lite"/>
    </source>
</evidence>
<dbReference type="Pfam" id="PF00415">
    <property type="entry name" value="RCC1"/>
    <property type="match status" value="3"/>
</dbReference>
<keyword evidence="1" id="KW-0677">Repeat</keyword>
<evidence type="ECO:0000313" key="6">
    <source>
        <dbReference type="Proteomes" id="UP000332933"/>
    </source>
</evidence>
<dbReference type="Gene3D" id="2.130.10.30">
    <property type="entry name" value="Regulator of chromosome condensation 1/beta-lactamase-inhibitor protein II"/>
    <property type="match status" value="2"/>
</dbReference>
<protein>
    <submittedName>
        <fullName evidence="5">Aste57867_13679 protein</fullName>
    </submittedName>
</protein>
<dbReference type="PRINTS" id="PR00633">
    <property type="entry name" value="RCCNDNSATION"/>
</dbReference>
<feature type="region of interest" description="Disordered" evidence="3">
    <location>
        <begin position="1"/>
        <end position="140"/>
    </location>
</feature>
<feature type="compositionally biased region" description="Polar residues" evidence="3">
    <location>
        <begin position="112"/>
        <end position="135"/>
    </location>
</feature>
<dbReference type="AlphaFoldDB" id="A0A485KZ41"/>
<feature type="repeat" description="RCC1" evidence="2">
    <location>
        <begin position="531"/>
        <end position="596"/>
    </location>
</feature>
<dbReference type="PROSITE" id="PS00626">
    <property type="entry name" value="RCC1_2"/>
    <property type="match status" value="2"/>
</dbReference>
<evidence type="ECO:0000313" key="4">
    <source>
        <dbReference type="EMBL" id="KAF0695509.1"/>
    </source>
</evidence>
<organism evidence="5 6">
    <name type="scientific">Aphanomyces stellatus</name>
    <dbReference type="NCBI Taxonomy" id="120398"/>
    <lineage>
        <taxon>Eukaryota</taxon>
        <taxon>Sar</taxon>
        <taxon>Stramenopiles</taxon>
        <taxon>Oomycota</taxon>
        <taxon>Saprolegniomycetes</taxon>
        <taxon>Saprolegniales</taxon>
        <taxon>Verrucalvaceae</taxon>
        <taxon>Aphanomyces</taxon>
    </lineage>
</organism>
<evidence type="ECO:0000313" key="5">
    <source>
        <dbReference type="EMBL" id="VFT90512.1"/>
    </source>
</evidence>
<feature type="region of interest" description="Disordered" evidence="3">
    <location>
        <begin position="886"/>
        <end position="914"/>
    </location>
</feature>
<reference evidence="4" key="2">
    <citation type="submission" date="2019-06" db="EMBL/GenBank/DDBJ databases">
        <title>Genomics analysis of Aphanomyces spp. identifies a new class of oomycete effector associated with host adaptation.</title>
        <authorList>
            <person name="Gaulin E."/>
        </authorList>
    </citation>
    <scope>NUCLEOTIDE SEQUENCE</scope>
    <source>
        <strain evidence="4">CBS 578.67</strain>
    </source>
</reference>
<dbReference type="EMBL" id="CAADRA010005496">
    <property type="protein sequence ID" value="VFT90512.1"/>
    <property type="molecule type" value="Genomic_DNA"/>
</dbReference>
<dbReference type="Pfam" id="PF07004">
    <property type="entry name" value="SHIPPO-rpt"/>
    <property type="match status" value="2"/>
</dbReference>
<feature type="compositionally biased region" description="Basic residues" evidence="3">
    <location>
        <begin position="905"/>
        <end position="914"/>
    </location>
</feature>
<feature type="repeat" description="RCC1" evidence="2">
    <location>
        <begin position="474"/>
        <end position="530"/>
    </location>
</feature>
<gene>
    <name evidence="5" type="primary">Aste57867_13679</name>
    <name evidence="4" type="ORF">As57867_013629</name>
    <name evidence="5" type="ORF">ASTE57867_13679</name>
</gene>
<feature type="repeat" description="RCC1" evidence="2">
    <location>
        <begin position="418"/>
        <end position="473"/>
    </location>
</feature>
<dbReference type="EMBL" id="VJMH01005475">
    <property type="protein sequence ID" value="KAF0695509.1"/>
    <property type="molecule type" value="Genomic_DNA"/>
</dbReference>
<evidence type="ECO:0000256" key="1">
    <source>
        <dbReference type="ARBA" id="ARBA00022737"/>
    </source>
</evidence>
<dbReference type="OrthoDB" id="10253607at2759"/>
<feature type="compositionally biased region" description="Pro residues" evidence="3">
    <location>
        <begin position="757"/>
        <end position="769"/>
    </location>
</feature>
<name>A0A485KZ41_9STRA</name>
<proteinExistence type="predicted"/>
<dbReference type="InterPro" id="IPR000408">
    <property type="entry name" value="Reg_chr_condens"/>
</dbReference>
<dbReference type="PANTHER" id="PTHR22870:SF408">
    <property type="entry name" value="OS09G0560450 PROTEIN"/>
    <property type="match status" value="1"/>
</dbReference>
<accession>A0A485KZ41</accession>
<evidence type="ECO:0000256" key="2">
    <source>
        <dbReference type="PROSITE-ProRule" id="PRU00235"/>
    </source>
</evidence>
<feature type="compositionally biased region" description="Low complexity" evidence="3">
    <location>
        <begin position="70"/>
        <end position="90"/>
    </location>
</feature>
<feature type="compositionally biased region" description="Low complexity" evidence="3">
    <location>
        <begin position="770"/>
        <end position="779"/>
    </location>
</feature>
<dbReference type="Proteomes" id="UP000332933">
    <property type="component" value="Unassembled WGS sequence"/>
</dbReference>
<dbReference type="PANTHER" id="PTHR22870">
    <property type="entry name" value="REGULATOR OF CHROMOSOME CONDENSATION"/>
    <property type="match status" value="1"/>
</dbReference>
<dbReference type="PROSITE" id="PS50012">
    <property type="entry name" value="RCC1_3"/>
    <property type="match status" value="5"/>
</dbReference>
<dbReference type="SUPFAM" id="SSF50985">
    <property type="entry name" value="RCC1/BLIP-II"/>
    <property type="match status" value="1"/>
</dbReference>
<feature type="repeat" description="RCC1" evidence="2">
    <location>
        <begin position="223"/>
        <end position="274"/>
    </location>
</feature>
<dbReference type="InterPro" id="IPR051210">
    <property type="entry name" value="Ub_ligase/GEF_domain"/>
</dbReference>
<dbReference type="InterPro" id="IPR010736">
    <property type="entry name" value="SHIPPO-rpt"/>
</dbReference>
<dbReference type="InterPro" id="IPR009091">
    <property type="entry name" value="RCC1/BLIP-II"/>
</dbReference>